<reference evidence="1 2" key="1">
    <citation type="submission" date="2019-06" db="EMBL/GenBank/DDBJ databases">
        <title>Whole genome shotgun sequence of Cellulomonas uda NBRC 3747.</title>
        <authorList>
            <person name="Hosoyama A."/>
            <person name="Uohara A."/>
            <person name="Ohji S."/>
            <person name="Ichikawa N."/>
        </authorList>
    </citation>
    <scope>NUCLEOTIDE SEQUENCE [LARGE SCALE GENOMIC DNA]</scope>
    <source>
        <strain evidence="1 2">NBRC 3747</strain>
    </source>
</reference>
<evidence type="ECO:0000313" key="2">
    <source>
        <dbReference type="Proteomes" id="UP000315842"/>
    </source>
</evidence>
<proteinExistence type="predicted"/>
<name>A0A4Y3KHQ1_CELUD</name>
<gene>
    <name evidence="1" type="ORF">CUD01_29620</name>
</gene>
<dbReference type="EMBL" id="BJLP01000066">
    <property type="protein sequence ID" value="GEA82518.1"/>
    <property type="molecule type" value="Genomic_DNA"/>
</dbReference>
<dbReference type="AlphaFoldDB" id="A0A4Y3KHQ1"/>
<evidence type="ECO:0000313" key="1">
    <source>
        <dbReference type="EMBL" id="GEA82518.1"/>
    </source>
</evidence>
<accession>A0A4Y3KHQ1</accession>
<keyword evidence="2" id="KW-1185">Reference proteome</keyword>
<comment type="caution">
    <text evidence="1">The sequence shown here is derived from an EMBL/GenBank/DDBJ whole genome shotgun (WGS) entry which is preliminary data.</text>
</comment>
<dbReference type="Proteomes" id="UP000315842">
    <property type="component" value="Unassembled WGS sequence"/>
</dbReference>
<organism evidence="1 2">
    <name type="scientific">Cellulomonas uda</name>
    <dbReference type="NCBI Taxonomy" id="1714"/>
    <lineage>
        <taxon>Bacteria</taxon>
        <taxon>Bacillati</taxon>
        <taxon>Actinomycetota</taxon>
        <taxon>Actinomycetes</taxon>
        <taxon>Micrococcales</taxon>
        <taxon>Cellulomonadaceae</taxon>
        <taxon>Cellulomonas</taxon>
    </lineage>
</organism>
<protein>
    <submittedName>
        <fullName evidence="1">Uncharacterized protein</fullName>
    </submittedName>
</protein>
<sequence>MRSERERVASDNAQRDKAALEADASEMAQLAVPYEAVIKARGLSSVTLDGRVYYAYVPFPSGHADCTSATDCRLLRMLPVVDCWTLSYRTWYHAPMGAVRKGDSGVFQFPKAGELVEVHLDVFEPNLAPEISCT</sequence>